<gene>
    <name evidence="2" type="ORF">OCBIM_22015028mg</name>
</gene>
<evidence type="ECO:0000313" key="2">
    <source>
        <dbReference type="EMBL" id="KOF88317.1"/>
    </source>
</evidence>
<proteinExistence type="predicted"/>
<protein>
    <submittedName>
        <fullName evidence="2">Uncharacterized protein</fullName>
    </submittedName>
</protein>
<feature type="compositionally biased region" description="Polar residues" evidence="1">
    <location>
        <begin position="44"/>
        <end position="68"/>
    </location>
</feature>
<reference evidence="2" key="1">
    <citation type="submission" date="2015-07" db="EMBL/GenBank/DDBJ databases">
        <title>MeaNS - Measles Nucleotide Surveillance Program.</title>
        <authorList>
            <person name="Tran T."/>
            <person name="Druce J."/>
        </authorList>
    </citation>
    <scope>NUCLEOTIDE SEQUENCE</scope>
    <source>
        <strain evidence="2">UCB-OBI-ISO-001</strain>
        <tissue evidence="2">Gonad</tissue>
    </source>
</reference>
<feature type="region of interest" description="Disordered" evidence="1">
    <location>
        <begin position="44"/>
        <end position="69"/>
    </location>
</feature>
<dbReference type="AlphaFoldDB" id="A0A0L8HGF7"/>
<organism evidence="2">
    <name type="scientific">Octopus bimaculoides</name>
    <name type="common">California two-spotted octopus</name>
    <dbReference type="NCBI Taxonomy" id="37653"/>
    <lineage>
        <taxon>Eukaryota</taxon>
        <taxon>Metazoa</taxon>
        <taxon>Spiralia</taxon>
        <taxon>Lophotrochozoa</taxon>
        <taxon>Mollusca</taxon>
        <taxon>Cephalopoda</taxon>
        <taxon>Coleoidea</taxon>
        <taxon>Octopodiformes</taxon>
        <taxon>Octopoda</taxon>
        <taxon>Incirrata</taxon>
        <taxon>Octopodidae</taxon>
        <taxon>Octopus</taxon>
    </lineage>
</organism>
<sequence>MTHQQHSKVFPHCSVNPVTTENLAHFSSPFLFLSLSYQPPIHQQQPLRNDSVATDTSISGSQVTPDTSEITEELTLYSYRHSCNSQT</sequence>
<accession>A0A0L8HGF7</accession>
<name>A0A0L8HGF7_OCTBM</name>
<dbReference type="EMBL" id="KQ418194">
    <property type="protein sequence ID" value="KOF88317.1"/>
    <property type="molecule type" value="Genomic_DNA"/>
</dbReference>
<evidence type="ECO:0000256" key="1">
    <source>
        <dbReference type="SAM" id="MobiDB-lite"/>
    </source>
</evidence>